<reference evidence="2 3" key="1">
    <citation type="journal article" date="2021" name="bioRxiv">
        <title>Chromosome-scale and haplotype-resolved genome assembly of a tetraploid potato cultivar.</title>
        <authorList>
            <person name="Sun H."/>
            <person name="Jiao W.-B."/>
            <person name="Krause K."/>
            <person name="Campoy J.A."/>
            <person name="Goel M."/>
            <person name="Folz-Donahue K."/>
            <person name="Kukat C."/>
            <person name="Huettel B."/>
            <person name="Schneeberger K."/>
        </authorList>
    </citation>
    <scope>NUCLEOTIDE SEQUENCE [LARGE SCALE GENOMIC DNA]</scope>
    <source>
        <strain evidence="2">SolTubOtavaFocal</strain>
        <tissue evidence="2">Leaves</tissue>
    </source>
</reference>
<dbReference type="InterPro" id="IPR051761">
    <property type="entry name" value="MLP-like_ligand-binding"/>
</dbReference>
<accession>A0ABQ7TRS3</accession>
<dbReference type="InterPro" id="IPR000916">
    <property type="entry name" value="Bet_v_I/MLP"/>
</dbReference>
<protein>
    <recommendedName>
        <fullName evidence="1">Bet v I/Major latex protein domain-containing protein</fullName>
    </recommendedName>
</protein>
<evidence type="ECO:0000313" key="3">
    <source>
        <dbReference type="Proteomes" id="UP000826656"/>
    </source>
</evidence>
<name>A0ABQ7TRS3_SOLTU</name>
<organism evidence="2 3">
    <name type="scientific">Solanum tuberosum</name>
    <name type="common">Potato</name>
    <dbReference type="NCBI Taxonomy" id="4113"/>
    <lineage>
        <taxon>Eukaryota</taxon>
        <taxon>Viridiplantae</taxon>
        <taxon>Streptophyta</taxon>
        <taxon>Embryophyta</taxon>
        <taxon>Tracheophyta</taxon>
        <taxon>Spermatophyta</taxon>
        <taxon>Magnoliopsida</taxon>
        <taxon>eudicotyledons</taxon>
        <taxon>Gunneridae</taxon>
        <taxon>Pentapetalae</taxon>
        <taxon>asterids</taxon>
        <taxon>lamiids</taxon>
        <taxon>Solanales</taxon>
        <taxon>Solanaceae</taxon>
        <taxon>Solanoideae</taxon>
        <taxon>Solaneae</taxon>
        <taxon>Solanum</taxon>
    </lineage>
</organism>
<dbReference type="SUPFAM" id="SSF55961">
    <property type="entry name" value="Bet v1-like"/>
    <property type="match status" value="1"/>
</dbReference>
<dbReference type="PANTHER" id="PTHR31907">
    <property type="entry name" value="MLP-LIKE PROTEIN 423"/>
    <property type="match status" value="1"/>
</dbReference>
<dbReference type="InterPro" id="IPR023393">
    <property type="entry name" value="START-like_dom_sf"/>
</dbReference>
<dbReference type="Pfam" id="PF00407">
    <property type="entry name" value="Bet_v_1"/>
    <property type="match status" value="1"/>
</dbReference>
<dbReference type="Gene3D" id="3.30.530.20">
    <property type="match status" value="1"/>
</dbReference>
<evidence type="ECO:0000313" key="2">
    <source>
        <dbReference type="EMBL" id="KAH0737411.1"/>
    </source>
</evidence>
<evidence type="ECO:0000259" key="1">
    <source>
        <dbReference type="SMART" id="SM01037"/>
    </source>
</evidence>
<dbReference type="EMBL" id="JAIVGD010000028">
    <property type="protein sequence ID" value="KAH0737411.1"/>
    <property type="molecule type" value="Genomic_DNA"/>
</dbReference>
<dbReference type="Proteomes" id="UP000826656">
    <property type="component" value="Unassembled WGS sequence"/>
</dbReference>
<dbReference type="SMART" id="SM01037">
    <property type="entry name" value="Bet_v_1"/>
    <property type="match status" value="1"/>
</dbReference>
<comment type="caution">
    <text evidence="2">The sequence shown here is derived from an EMBL/GenBank/DDBJ whole genome shotgun (WGS) entry which is preliminary data.</text>
</comment>
<sequence length="160" mass="18192">MLSQRRKATKNLEKDDGWSGRGVEKTMWVGKGLGLGWAEVEKTLGGWGNSGEDDLGDWGTVGSVVNWNYTMEGQEKVVKVVVDDINKEKRLVTFKAFEGHVIEEYKAFKATLHIENKGDNNLVIWTIEYEKQNEHIPEPFSYLELATNITKDVDTHHVNQ</sequence>
<proteinExistence type="predicted"/>
<keyword evidence="3" id="KW-1185">Reference proteome</keyword>
<gene>
    <name evidence="2" type="ORF">KY290_036116</name>
</gene>
<feature type="domain" description="Bet v I/Major latex protein" evidence="1">
    <location>
        <begin position="33"/>
        <end position="160"/>
    </location>
</feature>